<evidence type="ECO:0000313" key="1">
    <source>
        <dbReference type="EMBL" id="QOR73908.1"/>
    </source>
</evidence>
<dbReference type="EMBL" id="CP063145">
    <property type="protein sequence ID" value="QOR73908.1"/>
    <property type="molecule type" value="Genomic_DNA"/>
</dbReference>
<sequence>MKTVYHINIDKKDETFLEEFLNRMNIRFSKNGNETVVAEDSVEYSKEFAEKILQGEKEIREGKGVKMTLDELKEFLEL</sequence>
<evidence type="ECO:0000313" key="2">
    <source>
        <dbReference type="Proteomes" id="UP000593605"/>
    </source>
</evidence>
<dbReference type="AlphaFoldDB" id="A0A7M1T218"/>
<dbReference type="Proteomes" id="UP000593605">
    <property type="component" value="Chromosome"/>
</dbReference>
<gene>
    <name evidence="1" type="ORF">IMZ16_00210</name>
</gene>
<proteinExistence type="predicted"/>
<reference evidence="1 2" key="1">
    <citation type="submission" date="2020-10" db="EMBL/GenBank/DDBJ databases">
        <title>Complete genome of Cruoricapor ignavus strain M1214 isolated from the blood culture of a febrile patient.</title>
        <authorList>
            <person name="Guglielmino C.J.D."/>
        </authorList>
    </citation>
    <scope>NUCLEOTIDE SEQUENCE [LARGE SCALE GENOMIC DNA]</scope>
    <source>
        <strain evidence="1 2">M1214</strain>
    </source>
</reference>
<accession>A0A7M1T218</accession>
<organism evidence="1 2">
    <name type="scientific">Cruoricaptor ignavus</name>
    <dbReference type="NCBI Taxonomy" id="1118202"/>
    <lineage>
        <taxon>Bacteria</taxon>
        <taxon>Pseudomonadati</taxon>
        <taxon>Bacteroidota</taxon>
        <taxon>Flavobacteriia</taxon>
        <taxon>Flavobacteriales</taxon>
        <taxon>Weeksellaceae</taxon>
        <taxon>Cruoricaptor</taxon>
    </lineage>
</organism>
<dbReference type="Pfam" id="PF10884">
    <property type="entry name" value="DUF2683"/>
    <property type="match status" value="1"/>
</dbReference>
<dbReference type="KEGG" id="civ:IMZ16_00210"/>
<dbReference type="RefSeq" id="WP_193439998.1">
    <property type="nucleotide sequence ID" value="NZ_CP063145.1"/>
</dbReference>
<name>A0A7M1T218_9FLAO</name>
<dbReference type="InterPro" id="IPR020271">
    <property type="entry name" value="Uncharacterised_MJ1172"/>
</dbReference>
<protein>
    <submittedName>
        <fullName evidence="1">Uncharacterized protein</fullName>
    </submittedName>
</protein>